<dbReference type="PATRIC" id="fig|1094563.3.peg.1048"/>
<dbReference type="AlphaFoldDB" id="J0YW80"/>
<name>J0YW80_9HYPH</name>
<accession>J0YW80</accession>
<organism evidence="1 2">
    <name type="scientific">Candidatus Bartonella washoeensis Sb944nv</name>
    <dbReference type="NCBI Taxonomy" id="1094563"/>
    <lineage>
        <taxon>Bacteria</taxon>
        <taxon>Pseudomonadati</taxon>
        <taxon>Pseudomonadota</taxon>
        <taxon>Alphaproteobacteria</taxon>
        <taxon>Hyphomicrobiales</taxon>
        <taxon>Bartonellaceae</taxon>
        <taxon>Bartonella</taxon>
    </lineage>
</organism>
<dbReference type="RefSeq" id="WP_006923841.1">
    <property type="nucleotide sequence ID" value="NZ_JH725023.1"/>
</dbReference>
<reference evidence="1 2" key="1">
    <citation type="submission" date="2012-03" db="EMBL/GenBank/DDBJ databases">
        <title>The Genome Sequence of Bartonella washoensis Sb944nv.</title>
        <authorList>
            <consortium name="The Broad Institute Genome Sequencing Platform"/>
            <consortium name="The Broad Institute Genome Sequencing Center for Infectious Disease"/>
            <person name="Feldgarden M."/>
            <person name="Kirby J."/>
            <person name="Kosoy M."/>
            <person name="Birtles R."/>
            <person name="Probert W.S."/>
            <person name="Chiaraviglio L."/>
            <person name="Young S.K."/>
            <person name="Zeng Q."/>
            <person name="Gargeya S."/>
            <person name="Fitzgerald M."/>
            <person name="Haas B."/>
            <person name="Abouelleil A."/>
            <person name="Alvarado L."/>
            <person name="Arachchi H.M."/>
            <person name="Berlin A."/>
            <person name="Chapman S.B."/>
            <person name="Gearin G."/>
            <person name="Goldberg J."/>
            <person name="Griggs A."/>
            <person name="Gujja S."/>
            <person name="Hansen M."/>
            <person name="Heiman D."/>
            <person name="Howarth C."/>
            <person name="Larimer J."/>
            <person name="Lui A."/>
            <person name="MacDonald P.J.P."/>
            <person name="McCowen C."/>
            <person name="Montmayeur A."/>
            <person name="Murphy C."/>
            <person name="Neiman D."/>
            <person name="Pearson M."/>
            <person name="Priest M."/>
            <person name="Roberts A."/>
            <person name="Saif S."/>
            <person name="Shea T."/>
            <person name="Sisk P."/>
            <person name="Stolte C."/>
            <person name="Sykes S."/>
            <person name="Wortman J."/>
            <person name="Nusbaum C."/>
            <person name="Birren B."/>
        </authorList>
    </citation>
    <scope>NUCLEOTIDE SEQUENCE [LARGE SCALE GENOMIC DNA]</scope>
    <source>
        <strain evidence="1 2">Sb944nv</strain>
    </source>
</reference>
<evidence type="ECO:0000313" key="1">
    <source>
        <dbReference type="EMBL" id="EJF79378.1"/>
    </source>
</evidence>
<protein>
    <recommendedName>
        <fullName evidence="3">Trimeric autotransporter adhesin YadA-like stalk domain-containing protein</fullName>
    </recommendedName>
</protein>
<dbReference type="EMBL" id="AILU01000023">
    <property type="protein sequence ID" value="EJF79378.1"/>
    <property type="molecule type" value="Genomic_DNA"/>
</dbReference>
<sequence length="246" mass="26210">MFFLTIFSEEGGVGCNGCIFSNISSVNDDVSVNIGDVQLGAVTVNGRDQPNEVLMSVSEQATVSDNNLMTSGVNVMNVDMTASTEGLQANNVSDILCNDSTAALLGSARLQRDVSGTNVMFGNNIEKTSDIPGGNDNVADAFEHVSIFFVDLHKEINNVVSDNLVKQDEKTKLIKIGAEKDGTEVSVLKKENKARLLFGVMAGAFSENSMQAVNRSQLYFLSNQLAAQFGSGVGYKDGGWSISTSK</sequence>
<proteinExistence type="predicted"/>
<evidence type="ECO:0008006" key="3">
    <source>
        <dbReference type="Google" id="ProtNLM"/>
    </source>
</evidence>
<comment type="caution">
    <text evidence="1">The sequence shown here is derived from an EMBL/GenBank/DDBJ whole genome shotgun (WGS) entry which is preliminary data.</text>
</comment>
<gene>
    <name evidence="1" type="ORF">MCQ_00919</name>
</gene>
<dbReference type="HOGENOM" id="CLU_1127347_0_0_5"/>
<keyword evidence="2" id="KW-1185">Reference proteome</keyword>
<dbReference type="Proteomes" id="UP000008947">
    <property type="component" value="Unassembled WGS sequence"/>
</dbReference>
<evidence type="ECO:0000313" key="2">
    <source>
        <dbReference type="Proteomes" id="UP000008947"/>
    </source>
</evidence>